<protein>
    <submittedName>
        <fullName evidence="2">Uncharacterized protein</fullName>
    </submittedName>
</protein>
<dbReference type="EMBL" id="BMAW01043172">
    <property type="protein sequence ID" value="GFS37921.1"/>
    <property type="molecule type" value="Genomic_DNA"/>
</dbReference>
<reference evidence="2" key="1">
    <citation type="submission" date="2020-08" db="EMBL/GenBank/DDBJ databases">
        <title>Multicomponent nature underlies the extraordinary mechanical properties of spider dragline silk.</title>
        <authorList>
            <person name="Kono N."/>
            <person name="Nakamura H."/>
            <person name="Mori M."/>
            <person name="Yoshida Y."/>
            <person name="Ohtoshi R."/>
            <person name="Malay A.D."/>
            <person name="Moran D.A.P."/>
            <person name="Tomita M."/>
            <person name="Numata K."/>
            <person name="Arakawa K."/>
        </authorList>
    </citation>
    <scope>NUCLEOTIDE SEQUENCE</scope>
</reference>
<feature type="region of interest" description="Disordered" evidence="1">
    <location>
        <begin position="26"/>
        <end position="52"/>
    </location>
</feature>
<name>A0A8X6JK20_NEPPI</name>
<keyword evidence="3" id="KW-1185">Reference proteome</keyword>
<evidence type="ECO:0000313" key="2">
    <source>
        <dbReference type="EMBL" id="GFS37921.1"/>
    </source>
</evidence>
<sequence length="115" mass="12842">MEGIQKNGRIGLNDWSRAMLLSSNPTHSPTFSCPVHSSSSSRSISSESESKGRGCLQIGQVLFVFMCLIRQWRWNTCPHTVFSAQCIICKQMAQLFGVSKIVLGQWSPYRKSSTV</sequence>
<evidence type="ECO:0000313" key="3">
    <source>
        <dbReference type="Proteomes" id="UP000887013"/>
    </source>
</evidence>
<evidence type="ECO:0000256" key="1">
    <source>
        <dbReference type="SAM" id="MobiDB-lite"/>
    </source>
</evidence>
<organism evidence="2 3">
    <name type="scientific">Nephila pilipes</name>
    <name type="common">Giant wood spider</name>
    <name type="synonym">Nephila maculata</name>
    <dbReference type="NCBI Taxonomy" id="299642"/>
    <lineage>
        <taxon>Eukaryota</taxon>
        <taxon>Metazoa</taxon>
        <taxon>Ecdysozoa</taxon>
        <taxon>Arthropoda</taxon>
        <taxon>Chelicerata</taxon>
        <taxon>Arachnida</taxon>
        <taxon>Araneae</taxon>
        <taxon>Araneomorphae</taxon>
        <taxon>Entelegynae</taxon>
        <taxon>Araneoidea</taxon>
        <taxon>Nephilidae</taxon>
        <taxon>Nephila</taxon>
    </lineage>
</organism>
<proteinExistence type="predicted"/>
<gene>
    <name evidence="2" type="ORF">NPIL_647071</name>
</gene>
<dbReference type="Proteomes" id="UP000887013">
    <property type="component" value="Unassembled WGS sequence"/>
</dbReference>
<comment type="caution">
    <text evidence="2">The sequence shown here is derived from an EMBL/GenBank/DDBJ whole genome shotgun (WGS) entry which is preliminary data.</text>
</comment>
<dbReference type="AlphaFoldDB" id="A0A8X6JK20"/>
<accession>A0A8X6JK20</accession>
<feature type="compositionally biased region" description="Low complexity" evidence="1">
    <location>
        <begin position="37"/>
        <end position="47"/>
    </location>
</feature>